<gene>
    <name evidence="3" type="ORF">DFR67_101285</name>
</gene>
<proteinExistence type="predicted"/>
<evidence type="ECO:0000313" key="4">
    <source>
        <dbReference type="Proteomes" id="UP000247591"/>
    </source>
</evidence>
<dbReference type="InterPro" id="IPR022537">
    <property type="entry name" value="TRSP_dom"/>
</dbReference>
<feature type="domain" description="TRSP" evidence="1">
    <location>
        <begin position="267"/>
        <end position="402"/>
    </location>
</feature>
<dbReference type="Pfam" id="PF12500">
    <property type="entry name" value="TRSP"/>
    <property type="match status" value="1"/>
</dbReference>
<dbReference type="Pfam" id="PF15609">
    <property type="entry name" value="PRTase_2"/>
    <property type="match status" value="1"/>
</dbReference>
<dbReference type="OrthoDB" id="56827at2"/>
<dbReference type="InterPro" id="IPR029057">
    <property type="entry name" value="PRTase-like"/>
</dbReference>
<evidence type="ECO:0000259" key="2">
    <source>
        <dbReference type="Pfam" id="PF15609"/>
    </source>
</evidence>
<dbReference type="InterPro" id="IPR011214">
    <property type="entry name" value="UCP020967"/>
</dbReference>
<dbReference type="InterPro" id="IPR000836">
    <property type="entry name" value="PRTase_dom"/>
</dbReference>
<dbReference type="SUPFAM" id="SSF53271">
    <property type="entry name" value="PRTase-like"/>
    <property type="match status" value="1"/>
</dbReference>
<evidence type="ECO:0000259" key="1">
    <source>
        <dbReference type="Pfam" id="PF12500"/>
    </source>
</evidence>
<accession>A0A318S7Z4</accession>
<comment type="caution">
    <text evidence="3">The sequence shown here is derived from an EMBL/GenBank/DDBJ whole genome shotgun (WGS) entry which is preliminary data.</text>
</comment>
<dbReference type="RefSeq" id="WP_110467617.1">
    <property type="nucleotide sequence ID" value="NZ_QJSP01000001.1"/>
</dbReference>
<feature type="domain" description="Orotate phosphoribosyltransferase-like" evidence="2">
    <location>
        <begin position="37"/>
        <end position="224"/>
    </location>
</feature>
<dbReference type="GO" id="GO:0016757">
    <property type="term" value="F:glycosyltransferase activity"/>
    <property type="evidence" value="ECO:0007669"/>
    <property type="project" value="UniProtKB-KW"/>
</dbReference>
<keyword evidence="3" id="KW-0808">Transferase</keyword>
<name>A0A318S7Z4_WILLI</name>
<dbReference type="EMBL" id="QJSP01000001">
    <property type="protein sequence ID" value="PYE20894.1"/>
    <property type="molecule type" value="Genomic_DNA"/>
</dbReference>
<dbReference type="InterPro" id="IPR041688">
    <property type="entry name" value="PRTase_2"/>
</dbReference>
<keyword evidence="3" id="KW-0328">Glycosyltransferase</keyword>
<organism evidence="3 4">
    <name type="scientific">Williamsia limnetica</name>
    <dbReference type="NCBI Taxonomy" id="882452"/>
    <lineage>
        <taxon>Bacteria</taxon>
        <taxon>Bacillati</taxon>
        <taxon>Actinomycetota</taxon>
        <taxon>Actinomycetes</taxon>
        <taxon>Mycobacteriales</taxon>
        <taxon>Nocardiaceae</taxon>
        <taxon>Williamsia</taxon>
    </lineage>
</organism>
<dbReference type="Gene3D" id="3.40.50.2020">
    <property type="match status" value="1"/>
</dbReference>
<dbReference type="AlphaFoldDB" id="A0A318S7Z4"/>
<sequence>MIVDNREASGIEPYAQERFGLGAEHISGVDDWRVEDLVRPGLRRNPKRAHLWVSTVLGKHIPVPPAVIFAAAADLGVLSTTALRARGLTDSLVFGFAETATGLGHAVAHQMDAGHYLQSTRRENIAVPVIARFEEGHSHATDHLIVPTDPDTLLTDLPVVLVDDEISTGATALDAIASMQRIHRRPLYLVSSLVDMRTEDDISRCRQRAEELGTEVEFISLARGCTHIPEGLPAQVVDLPPATPPPSVAQAGSIERLEVPWPASVPDGGRHGFRREDWPDFDEAISEVARVVAGRLDPGRSIVVVGHEELMYLPQRVAASLAEFVEAPILSQTTTRSPAHVIDREGYPLRRGYHFNAPEPDEARDRYLYNAVHDDPDARVVMIVDSPADTESLAGSGGLVDTLSGAGVDVLLVVVPGTDFGALRAARETL</sequence>
<dbReference type="PIRSF" id="PIRSF020967">
    <property type="entry name" value="UCP020967"/>
    <property type="match status" value="1"/>
</dbReference>
<protein>
    <submittedName>
        <fullName evidence="3">Phosphoribosyltransferase-like predicted ribonucleoside biosynthesis protein</fullName>
    </submittedName>
</protein>
<dbReference type="Proteomes" id="UP000247591">
    <property type="component" value="Unassembled WGS sequence"/>
</dbReference>
<reference evidence="3 4" key="1">
    <citation type="submission" date="2018-06" db="EMBL/GenBank/DDBJ databases">
        <title>Genomic Encyclopedia of Type Strains, Phase IV (KMG-IV): sequencing the most valuable type-strain genomes for metagenomic binning, comparative biology and taxonomic classification.</title>
        <authorList>
            <person name="Goeker M."/>
        </authorList>
    </citation>
    <scope>NUCLEOTIDE SEQUENCE [LARGE SCALE GENOMIC DNA]</scope>
    <source>
        <strain evidence="3 4">DSM 45521</strain>
    </source>
</reference>
<dbReference type="CDD" id="cd06223">
    <property type="entry name" value="PRTases_typeI"/>
    <property type="match status" value="1"/>
</dbReference>
<evidence type="ECO:0000313" key="3">
    <source>
        <dbReference type="EMBL" id="PYE20894.1"/>
    </source>
</evidence>
<keyword evidence="4" id="KW-1185">Reference proteome</keyword>